<protein>
    <submittedName>
        <fullName evidence="1">Uncharacterized protein</fullName>
    </submittedName>
</protein>
<dbReference type="RefSeq" id="WP_151967353.1">
    <property type="nucleotide sequence ID" value="NZ_AP019860.1"/>
</dbReference>
<evidence type="ECO:0000313" key="2">
    <source>
        <dbReference type="Proteomes" id="UP000326354"/>
    </source>
</evidence>
<accession>A0A5S9F343</accession>
<proteinExistence type="predicted"/>
<sequence>MILFHGTTEDNIKNIKRNGLLASTQDQWIMEVTNKNVCCVASEPTSGEGGSPIYFAGRHSRSNNQNGYLVVVSLPVEVYHEKLIAIFDNKTIDDYAQYHFFLREEFRQKGFELYKILHKIKAKNSSLENIPTRKKAQQLIISSQDQNTYYKQLSYRDLPVSHQLENIHFTEHLYQLVKFMGGWKFFYDFLDLHFSNVDDVSFHKFTQHSPRCNALFWQRFYHRYPQEHTHFAHWFSPQWLKNKMQDTAKHNSQILMCSIEPKYIVGFIHVTNAAGVVARFRPIKKHHKRQARYTLGKRIWRQVYRMLKAA</sequence>
<evidence type="ECO:0000313" key="1">
    <source>
        <dbReference type="EMBL" id="BBM83139.1"/>
    </source>
</evidence>
<name>A0A5S9F343_UABAM</name>
<keyword evidence="2" id="KW-1185">Reference proteome</keyword>
<dbReference type="Proteomes" id="UP000326354">
    <property type="component" value="Chromosome"/>
</dbReference>
<dbReference type="EMBL" id="AP019860">
    <property type="protein sequence ID" value="BBM83139.1"/>
    <property type="molecule type" value="Genomic_DNA"/>
</dbReference>
<reference evidence="1 2" key="1">
    <citation type="submission" date="2019-08" db="EMBL/GenBank/DDBJ databases">
        <title>Complete genome sequence of Candidatus Uab amorphum.</title>
        <authorList>
            <person name="Shiratori T."/>
            <person name="Suzuki S."/>
            <person name="Kakizawa Y."/>
            <person name="Ishida K."/>
        </authorList>
    </citation>
    <scope>NUCLEOTIDE SEQUENCE [LARGE SCALE GENOMIC DNA]</scope>
    <source>
        <strain evidence="1 2">SRT547</strain>
    </source>
</reference>
<dbReference type="AlphaFoldDB" id="A0A5S9F343"/>
<gene>
    <name evidence="1" type="ORF">UABAM_01490</name>
</gene>
<organism evidence="1 2">
    <name type="scientific">Uabimicrobium amorphum</name>
    <dbReference type="NCBI Taxonomy" id="2596890"/>
    <lineage>
        <taxon>Bacteria</taxon>
        <taxon>Pseudomonadati</taxon>
        <taxon>Planctomycetota</taxon>
        <taxon>Candidatus Uabimicrobiia</taxon>
        <taxon>Candidatus Uabimicrobiales</taxon>
        <taxon>Candidatus Uabimicrobiaceae</taxon>
        <taxon>Candidatus Uabimicrobium</taxon>
    </lineage>
</organism>
<dbReference type="KEGG" id="uam:UABAM_01490"/>